<evidence type="ECO:0000256" key="1">
    <source>
        <dbReference type="SAM" id="Coils"/>
    </source>
</evidence>
<evidence type="ECO:0000313" key="3">
    <source>
        <dbReference type="EMBL" id="MCR1823057.1"/>
    </source>
</evidence>
<feature type="coiled-coil region" evidence="1">
    <location>
        <begin position="87"/>
        <end position="114"/>
    </location>
</feature>
<dbReference type="RefSeq" id="WP_257560416.1">
    <property type="nucleotide sequence ID" value="NZ_JANKBY010000102.1"/>
</dbReference>
<dbReference type="EMBL" id="JANKBY010000102">
    <property type="protein sequence ID" value="MCR1823057.1"/>
    <property type="molecule type" value="Genomic_DNA"/>
</dbReference>
<keyword evidence="2" id="KW-0472">Membrane</keyword>
<name>A0A9X2M973_9FIRM</name>
<accession>A0A9X2M973</accession>
<feature type="non-terminal residue" evidence="3">
    <location>
        <position position="1"/>
    </location>
</feature>
<comment type="caution">
    <text evidence="3">The sequence shown here is derived from an EMBL/GenBank/DDBJ whole genome shotgun (WGS) entry which is preliminary data.</text>
</comment>
<evidence type="ECO:0000256" key="2">
    <source>
        <dbReference type="SAM" id="Phobius"/>
    </source>
</evidence>
<proteinExistence type="predicted"/>
<evidence type="ECO:0000313" key="4">
    <source>
        <dbReference type="Proteomes" id="UP001140817"/>
    </source>
</evidence>
<keyword evidence="4" id="KW-1185">Reference proteome</keyword>
<dbReference type="Proteomes" id="UP001140817">
    <property type="component" value="Unassembled WGS sequence"/>
</dbReference>
<gene>
    <name evidence="3" type="ORF">NSA58_09695</name>
</gene>
<keyword evidence="1" id="KW-0175">Coiled coil</keyword>
<protein>
    <recommendedName>
        <fullName evidence="5">Cell division protein FtsL</fullName>
    </recommendedName>
</protein>
<organism evidence="3 4">
    <name type="scientific">Terrisporobacter muris</name>
    <dbReference type="NCBI Taxonomy" id="2963284"/>
    <lineage>
        <taxon>Bacteria</taxon>
        <taxon>Bacillati</taxon>
        <taxon>Bacillota</taxon>
        <taxon>Clostridia</taxon>
        <taxon>Peptostreptococcales</taxon>
        <taxon>Peptostreptococcaceae</taxon>
        <taxon>Terrisporobacter</taxon>
    </lineage>
</organism>
<evidence type="ECO:0008006" key="5">
    <source>
        <dbReference type="Google" id="ProtNLM"/>
    </source>
</evidence>
<keyword evidence="2" id="KW-0812">Transmembrane</keyword>
<sequence>NLYSFMYEFLYRSLKEERYKKTKYVYITEDGGDFLDKKKRVKNINEYKKRKKNRYRKRKIKRVVKPILFVFPMVSIIIINLCGNVIVSNYKYEINTLKKQLRKEEIALDGLKMEQLKNSSITNIEENAKEKLNMDYPNESQMRYVDLNS</sequence>
<keyword evidence="2" id="KW-1133">Transmembrane helix</keyword>
<feature type="transmembrane region" description="Helical" evidence="2">
    <location>
        <begin position="63"/>
        <end position="87"/>
    </location>
</feature>
<reference evidence="3" key="1">
    <citation type="submission" date="2022-07" db="EMBL/GenBank/DDBJ databases">
        <title>Enhanced cultured diversity of the mouse gut microbiota enables custom-made synthetic communities.</title>
        <authorList>
            <person name="Afrizal A."/>
        </authorList>
    </citation>
    <scope>NUCLEOTIDE SEQUENCE</scope>
    <source>
        <strain evidence="3">DSM 29186</strain>
    </source>
</reference>
<dbReference type="AlphaFoldDB" id="A0A9X2M973"/>